<dbReference type="GO" id="GO:0005506">
    <property type="term" value="F:iron ion binding"/>
    <property type="evidence" value="ECO:0007669"/>
    <property type="project" value="InterPro"/>
</dbReference>
<dbReference type="GO" id="GO:0020037">
    <property type="term" value="F:heme binding"/>
    <property type="evidence" value="ECO:0007669"/>
    <property type="project" value="InterPro"/>
</dbReference>
<evidence type="ECO:0000256" key="1">
    <source>
        <dbReference type="ARBA" id="ARBA00010617"/>
    </source>
</evidence>
<geneLocation type="plasmid" evidence="3">
    <name>pdfi2</name>
</geneLocation>
<dbReference type="Proteomes" id="UP000259030">
    <property type="component" value="Plasmid pDFI2"/>
</dbReference>
<dbReference type="PRINTS" id="PR00359">
    <property type="entry name" value="BP450"/>
</dbReference>
<keyword evidence="3" id="KW-1185">Reference proteome</keyword>
<dbReference type="RefSeq" id="WP_043777288.1">
    <property type="nucleotide sequence ID" value="NZ_CP021083.1"/>
</dbReference>
<dbReference type="Pfam" id="PF00067">
    <property type="entry name" value="p450"/>
    <property type="match status" value="1"/>
</dbReference>
<dbReference type="PANTHER" id="PTHR46696">
    <property type="entry name" value="P450, PUTATIVE (EUROFUNG)-RELATED"/>
    <property type="match status" value="1"/>
</dbReference>
<gene>
    <name evidence="2" type="ORF">DFI_17080</name>
</gene>
<evidence type="ECO:0000313" key="3">
    <source>
        <dbReference type="Proteomes" id="UP000259030"/>
    </source>
</evidence>
<dbReference type="InterPro" id="IPR001128">
    <property type="entry name" value="Cyt_P450"/>
</dbReference>
<dbReference type="InterPro" id="IPR036396">
    <property type="entry name" value="Cyt_P450_sf"/>
</dbReference>
<sequence>MSADPTADPRQDYDARRTRCPVHTHAGHVTAYGHPEVLEVVTRPELYSSAVSRHLQLPNGLDGAEHATLRALTDPYLNAPAALREIETVARAVMRELLAALPRPATVEAVSDLGARYAVRVQLRWLGWQPGREEELLAWIDENRRASRSGDHAWTARVAEAFDAIIRAELAPRRAQPGADVTSRLMADPGLGRPLTDEELVSILRNWTAGDLGSLALCVGVVLHGLATRPEVQDRVRQGVPDAELDAILDELLRLDDPFVANRRRATVDTALGGVPVPAGTVVHVNWTAANRDPRVFPDPDAFDPHAHAAANVVYGAGPHACPGRALSTLELRVFTQELLHATRTLSLAAPATREQAPGGGYATLPLTLA</sequence>
<dbReference type="AlphaFoldDB" id="A0A221T1X8"/>
<reference evidence="2 3" key="1">
    <citation type="submission" date="2017-05" db="EMBL/GenBank/DDBJ databases">
        <title>The complete genome sequence of Deinococcus ficus isolated from the rhizosphere of the Ficus religiosa L. in Taiwan.</title>
        <authorList>
            <person name="Wu K.-M."/>
            <person name="Liao T.-L."/>
            <person name="Liu Y.-M."/>
            <person name="Young C.-C."/>
            <person name="Tsai S.-F."/>
        </authorList>
    </citation>
    <scope>NUCLEOTIDE SEQUENCE [LARGE SCALE GENOMIC DNA]</scope>
    <source>
        <strain evidence="2 3">CC-FR2-10</strain>
        <plasmid evidence="3">pdfi2</plasmid>
    </source>
</reference>
<comment type="similarity">
    <text evidence="1">Belongs to the cytochrome P450 family.</text>
</comment>
<keyword evidence="2" id="KW-0614">Plasmid</keyword>
<dbReference type="InterPro" id="IPR002397">
    <property type="entry name" value="Cyt_P450_B"/>
</dbReference>
<dbReference type="SUPFAM" id="SSF48264">
    <property type="entry name" value="Cytochrome P450"/>
    <property type="match status" value="1"/>
</dbReference>
<dbReference type="EMBL" id="CP021083">
    <property type="protein sequence ID" value="ASN82902.1"/>
    <property type="molecule type" value="Genomic_DNA"/>
</dbReference>
<dbReference type="PRINTS" id="PR00385">
    <property type="entry name" value="P450"/>
</dbReference>
<proteinExistence type="inferred from homology"/>
<dbReference type="Gene3D" id="1.10.630.10">
    <property type="entry name" value="Cytochrome P450"/>
    <property type="match status" value="1"/>
</dbReference>
<dbReference type="GO" id="GO:0004497">
    <property type="term" value="F:monooxygenase activity"/>
    <property type="evidence" value="ECO:0007669"/>
    <property type="project" value="InterPro"/>
</dbReference>
<dbReference type="KEGG" id="dfc:DFI_17080"/>
<dbReference type="GO" id="GO:0016705">
    <property type="term" value="F:oxidoreductase activity, acting on paired donors, with incorporation or reduction of molecular oxygen"/>
    <property type="evidence" value="ECO:0007669"/>
    <property type="project" value="InterPro"/>
</dbReference>
<accession>A0A221T1X8</accession>
<evidence type="ECO:0000313" key="2">
    <source>
        <dbReference type="EMBL" id="ASN82902.1"/>
    </source>
</evidence>
<dbReference type="STRING" id="317577.GCA_000419625_03486"/>
<organism evidence="2 3">
    <name type="scientific">Deinococcus ficus</name>
    <dbReference type="NCBI Taxonomy" id="317577"/>
    <lineage>
        <taxon>Bacteria</taxon>
        <taxon>Thermotogati</taxon>
        <taxon>Deinococcota</taxon>
        <taxon>Deinococci</taxon>
        <taxon>Deinococcales</taxon>
        <taxon>Deinococcaceae</taxon>
        <taxon>Deinococcus</taxon>
    </lineage>
</organism>
<protein>
    <submittedName>
        <fullName evidence="2">Cytochrome P450</fullName>
    </submittedName>
</protein>
<dbReference type="PANTHER" id="PTHR46696:SF6">
    <property type="entry name" value="P450, PUTATIVE (EUROFUNG)-RELATED"/>
    <property type="match status" value="1"/>
</dbReference>
<name>A0A221T1X8_9DEIO</name>